<keyword evidence="4 9" id="KW-0408">Iron</keyword>
<dbReference type="HAMAP" id="MF_00323">
    <property type="entry name" value="Ferrochelatase"/>
    <property type="match status" value="1"/>
</dbReference>
<dbReference type="PANTHER" id="PTHR11108">
    <property type="entry name" value="FERROCHELATASE"/>
    <property type="match status" value="1"/>
</dbReference>
<evidence type="ECO:0000313" key="11">
    <source>
        <dbReference type="EMBL" id="APZ43563.1"/>
    </source>
</evidence>
<dbReference type="PANTHER" id="PTHR11108:SF1">
    <property type="entry name" value="FERROCHELATASE, MITOCHONDRIAL"/>
    <property type="match status" value="1"/>
</dbReference>
<dbReference type="InterPro" id="IPR033659">
    <property type="entry name" value="Ferrochelatase_N"/>
</dbReference>
<evidence type="ECO:0000256" key="1">
    <source>
        <dbReference type="ARBA" id="ARBA00007718"/>
    </source>
</evidence>
<dbReference type="GO" id="GO:0046872">
    <property type="term" value="F:metal ion binding"/>
    <property type="evidence" value="ECO:0007669"/>
    <property type="project" value="UniProtKB-KW"/>
</dbReference>
<evidence type="ECO:0000256" key="4">
    <source>
        <dbReference type="ARBA" id="ARBA00023004"/>
    </source>
</evidence>
<dbReference type="FunFam" id="3.40.50.1400:FF:000002">
    <property type="entry name" value="Ferrochelatase"/>
    <property type="match status" value="1"/>
</dbReference>
<dbReference type="Proteomes" id="UP000243807">
    <property type="component" value="Chromosome"/>
</dbReference>
<dbReference type="CDD" id="cd00419">
    <property type="entry name" value="Ferrochelatase_C"/>
    <property type="match status" value="1"/>
</dbReference>
<keyword evidence="6 9" id="KW-0456">Lyase</keyword>
<proteinExistence type="inferred from homology"/>
<evidence type="ECO:0000256" key="5">
    <source>
        <dbReference type="ARBA" id="ARBA00023133"/>
    </source>
</evidence>
<keyword evidence="12" id="KW-1185">Reference proteome</keyword>
<comment type="catalytic activity">
    <reaction evidence="8">
        <text>Fe-coproporphyrin III + 2 H(+) = coproporphyrin III + Fe(2+)</text>
        <dbReference type="Rhea" id="RHEA:49572"/>
        <dbReference type="ChEBI" id="CHEBI:15378"/>
        <dbReference type="ChEBI" id="CHEBI:29033"/>
        <dbReference type="ChEBI" id="CHEBI:68438"/>
        <dbReference type="ChEBI" id="CHEBI:131725"/>
        <dbReference type="EC" id="4.99.1.9"/>
    </reaction>
    <physiologicalReaction direction="right-to-left" evidence="8">
        <dbReference type="Rhea" id="RHEA:49574"/>
    </physiologicalReaction>
</comment>
<comment type="similarity">
    <text evidence="1 9 10">Belongs to the ferrochelatase family.</text>
</comment>
<feature type="binding site" evidence="9">
    <location>
        <position position="210"/>
    </location>
    <ligand>
        <name>Fe(2+)</name>
        <dbReference type="ChEBI" id="CHEBI:29033"/>
    </ligand>
</feature>
<accession>A0A1P8UI91</accession>
<dbReference type="STRING" id="1765967.BW247_11075"/>
<dbReference type="RefSeq" id="WP_076837203.1">
    <property type="nucleotide sequence ID" value="NZ_CP019434.1"/>
</dbReference>
<keyword evidence="2 9" id="KW-0963">Cytoplasm</keyword>
<comment type="subcellular location">
    <subcellularLocation>
        <location evidence="9 10">Cytoplasm</location>
    </subcellularLocation>
</comment>
<protein>
    <recommendedName>
        <fullName evidence="9 10">Ferrochelatase</fullName>
        <ecNumber evidence="9 10">4.98.1.1</ecNumber>
    </recommendedName>
    <alternativeName>
        <fullName evidence="9">Heme synthase</fullName>
    </alternativeName>
    <alternativeName>
        <fullName evidence="9">Protoheme ferro-lyase</fullName>
    </alternativeName>
</protein>
<name>A0A1P8UI91_9GAMM</name>
<dbReference type="AlphaFoldDB" id="A0A1P8UI91"/>
<organism evidence="11 12">
    <name type="scientific">Acidihalobacter ferrooxydans</name>
    <dbReference type="NCBI Taxonomy" id="1765967"/>
    <lineage>
        <taxon>Bacteria</taxon>
        <taxon>Pseudomonadati</taxon>
        <taxon>Pseudomonadota</taxon>
        <taxon>Gammaproteobacteria</taxon>
        <taxon>Chromatiales</taxon>
        <taxon>Ectothiorhodospiraceae</taxon>
        <taxon>Acidihalobacter</taxon>
    </lineage>
</organism>
<dbReference type="InterPro" id="IPR019772">
    <property type="entry name" value="Ferrochelatase_AS"/>
</dbReference>
<evidence type="ECO:0000256" key="6">
    <source>
        <dbReference type="ARBA" id="ARBA00023239"/>
    </source>
</evidence>
<comment type="pathway">
    <text evidence="9 10">Porphyrin-containing compound metabolism; protoheme biosynthesis; protoheme from protoporphyrin-IX: step 1/1.</text>
</comment>
<dbReference type="SUPFAM" id="SSF53800">
    <property type="entry name" value="Chelatase"/>
    <property type="match status" value="1"/>
</dbReference>
<evidence type="ECO:0000256" key="9">
    <source>
        <dbReference type="HAMAP-Rule" id="MF_00323"/>
    </source>
</evidence>
<dbReference type="GO" id="GO:0004325">
    <property type="term" value="F:ferrochelatase activity"/>
    <property type="evidence" value="ECO:0007669"/>
    <property type="project" value="UniProtKB-UniRule"/>
</dbReference>
<dbReference type="InterPro" id="IPR033644">
    <property type="entry name" value="Ferrochelatase_C"/>
</dbReference>
<keyword evidence="5 9" id="KW-0350">Heme biosynthesis</keyword>
<dbReference type="EMBL" id="CP019434">
    <property type="protein sequence ID" value="APZ43563.1"/>
    <property type="molecule type" value="Genomic_DNA"/>
</dbReference>
<keyword evidence="7 9" id="KW-0627">Porphyrin biosynthesis</keyword>
<dbReference type="Pfam" id="PF00762">
    <property type="entry name" value="Ferrochelatase"/>
    <property type="match status" value="1"/>
</dbReference>
<dbReference type="OrthoDB" id="9809741at2"/>
<evidence type="ECO:0000313" key="12">
    <source>
        <dbReference type="Proteomes" id="UP000243807"/>
    </source>
</evidence>
<evidence type="ECO:0000256" key="7">
    <source>
        <dbReference type="ARBA" id="ARBA00023244"/>
    </source>
</evidence>
<evidence type="ECO:0000256" key="2">
    <source>
        <dbReference type="ARBA" id="ARBA00022490"/>
    </source>
</evidence>
<dbReference type="GO" id="GO:0006783">
    <property type="term" value="P:heme biosynthetic process"/>
    <property type="evidence" value="ECO:0007669"/>
    <property type="project" value="UniProtKB-UniRule"/>
</dbReference>
<dbReference type="GO" id="GO:0005737">
    <property type="term" value="C:cytoplasm"/>
    <property type="evidence" value="ECO:0007669"/>
    <property type="project" value="UniProtKB-SubCell"/>
</dbReference>
<dbReference type="Gene3D" id="3.40.50.1400">
    <property type="match status" value="2"/>
</dbReference>
<feature type="binding site" evidence="9">
    <location>
        <position position="291"/>
    </location>
    <ligand>
        <name>Fe(2+)</name>
        <dbReference type="ChEBI" id="CHEBI:29033"/>
    </ligand>
</feature>
<dbReference type="NCBIfam" id="TIGR00109">
    <property type="entry name" value="hemH"/>
    <property type="match status" value="1"/>
</dbReference>
<dbReference type="KEGG" id="afy:BW247_11075"/>
<dbReference type="PROSITE" id="PS00534">
    <property type="entry name" value="FERROCHELATASE"/>
    <property type="match status" value="1"/>
</dbReference>
<sequence length="370" mass="41507">MRYTAKAHHEHGRTGRLGILLANLGTPDAPTPEALRRYLREFLWDPRVVEFPRPLWWLILNGIILNIRPRRSAAAYAKVWTKAGSPLLVHSRAQADALQPRLDTAFNGPVRIALGMRYGTPSIASALAELREADAARLIVLPLYPQYSGSTTAAIFDAVADVLKTWRCVPEVRFINHYHDDPAYIAAMAARIRAHWAAHGRGKHLLLSFHGVPRRYLLAGDPYYCHCQKTARLLAEALELSEDDWTLGFQSRFGREEWLKPYVDKLLKSWPKAGHRDIDVFCPGFAADCLETLEEIAMQDRDIFMAAGGERYTYIPALNDQAEHIDALTALLLRHAAGWPDTDPSYDVEALAKAAQTSRERAAQLGAEAR</sequence>
<evidence type="ECO:0000256" key="3">
    <source>
        <dbReference type="ARBA" id="ARBA00022723"/>
    </source>
</evidence>
<dbReference type="EC" id="4.98.1.1" evidence="9 10"/>
<evidence type="ECO:0000256" key="8">
    <source>
        <dbReference type="ARBA" id="ARBA00024536"/>
    </source>
</evidence>
<gene>
    <name evidence="9" type="primary">hemH</name>
    <name evidence="11" type="ORF">BW247_11075</name>
</gene>
<reference evidence="11 12" key="1">
    <citation type="submission" date="2017-01" db="EMBL/GenBank/DDBJ databases">
        <title>Draft sequence of Acidihalobacter ferrooxidans strain DSM 14175 (strain V8).</title>
        <authorList>
            <person name="Khaleque H.N."/>
            <person name="Ramsay J.P."/>
            <person name="Murphy R.J.T."/>
            <person name="Kaksonen A.H."/>
            <person name="Boxall N.J."/>
            <person name="Watkin E.L.J."/>
        </authorList>
    </citation>
    <scope>NUCLEOTIDE SEQUENCE [LARGE SCALE GENOMIC DNA]</scope>
    <source>
        <strain evidence="11 12">V8</strain>
    </source>
</reference>
<dbReference type="UniPathway" id="UPA00252">
    <property type="reaction ID" value="UER00325"/>
</dbReference>
<comment type="catalytic activity">
    <reaction evidence="9 10">
        <text>heme b + 2 H(+) = protoporphyrin IX + Fe(2+)</text>
        <dbReference type="Rhea" id="RHEA:22584"/>
        <dbReference type="ChEBI" id="CHEBI:15378"/>
        <dbReference type="ChEBI" id="CHEBI:29033"/>
        <dbReference type="ChEBI" id="CHEBI:57306"/>
        <dbReference type="ChEBI" id="CHEBI:60344"/>
        <dbReference type="EC" id="4.98.1.1"/>
    </reaction>
</comment>
<evidence type="ECO:0000256" key="10">
    <source>
        <dbReference type="RuleBase" id="RU000607"/>
    </source>
</evidence>
<dbReference type="InterPro" id="IPR001015">
    <property type="entry name" value="Ferrochelatase"/>
</dbReference>
<dbReference type="CDD" id="cd03411">
    <property type="entry name" value="Ferrochelatase_N"/>
    <property type="match status" value="1"/>
</dbReference>
<keyword evidence="3 9" id="KW-0479">Metal-binding</keyword>
<comment type="function">
    <text evidence="9 10">Catalyzes the ferrous insertion into protoporphyrin IX.</text>
</comment>